<evidence type="ECO:0000259" key="1">
    <source>
        <dbReference type="Pfam" id="PF07693"/>
    </source>
</evidence>
<keyword evidence="3" id="KW-1185">Reference proteome</keyword>
<evidence type="ECO:0000313" key="2">
    <source>
        <dbReference type="EMBL" id="SHO54402.1"/>
    </source>
</evidence>
<dbReference type="Gene3D" id="3.40.50.300">
    <property type="entry name" value="P-loop containing nucleotide triphosphate hydrolases"/>
    <property type="match status" value="1"/>
</dbReference>
<dbReference type="EMBL" id="FRFG01000003">
    <property type="protein sequence ID" value="SHO54402.1"/>
    <property type="molecule type" value="Genomic_DNA"/>
</dbReference>
<accession>A0A1M7YP44</accession>
<dbReference type="RefSeq" id="WP_159440292.1">
    <property type="nucleotide sequence ID" value="NZ_AP024898.1"/>
</dbReference>
<dbReference type="Proteomes" id="UP000184600">
    <property type="component" value="Unassembled WGS sequence"/>
</dbReference>
<dbReference type="OrthoDB" id="88903at2"/>
<dbReference type="Pfam" id="PF07693">
    <property type="entry name" value="KAP_NTPase"/>
    <property type="match status" value="1"/>
</dbReference>
<dbReference type="AlphaFoldDB" id="A0A1M7YP44"/>
<proteinExistence type="predicted"/>
<gene>
    <name evidence="2" type="ORF">VQ7734_00116</name>
</gene>
<feature type="domain" description="KAP NTPase" evidence="1">
    <location>
        <begin position="43"/>
        <end position="338"/>
    </location>
</feature>
<dbReference type="InterPro" id="IPR011646">
    <property type="entry name" value="KAP_P-loop"/>
</dbReference>
<evidence type="ECO:0000313" key="3">
    <source>
        <dbReference type="Proteomes" id="UP000184600"/>
    </source>
</evidence>
<dbReference type="STRING" id="1117707.VQ7734_00116"/>
<reference evidence="3" key="1">
    <citation type="submission" date="2016-12" db="EMBL/GenBank/DDBJ databases">
        <authorList>
            <person name="Rodrigo-Torres L."/>
            <person name="Arahal R.D."/>
            <person name="Lucena T."/>
        </authorList>
    </citation>
    <scope>NUCLEOTIDE SEQUENCE [LARGE SCALE GENOMIC DNA]</scope>
</reference>
<sequence>MSDIFEQNWSEETDIEGVMLPADAMERERYAEFFTEFLSGEGKPGNGYVLNIDAPWGTGKTYFLQRWKNSIEHRFPVVYIDAWKQDYSDDPMLTIFASIVGQLKKMTPETEKSKAVLSKLGKFSKAVAPALVKSLVKKATGVTVDELYENMSEDDGKQLTSTSSDVAGKLTEELIKDHNAKLASINDIREAIAAWVDEVIDQTERESPAFIFVDELDRCRPSYALEMLEVIKHFFSTEGVVFVIATDTEQLQHTIKGFYGAGFDAQVYLGRFFNRRATLNSVSRSVFIKAKLGQTECEKILYKVGFPQIDLTVDKFADVICSIADAADLSLREVEQLIDRTISVLRFSKKPINVMLFLILCICYQNDRRLYRQLIKGVQINTEVETVNRKLNDLMETSIRIKCVNGQIASLKDENTFSIRIKHLIILFFQRNKAHYNQFDKLIRIKDETNKHNVISDFVQYLPSVSNLVYQDLVELSASLKQI</sequence>
<organism evidence="2 3">
    <name type="scientific">Vibrio quintilis</name>
    <dbReference type="NCBI Taxonomy" id="1117707"/>
    <lineage>
        <taxon>Bacteria</taxon>
        <taxon>Pseudomonadati</taxon>
        <taxon>Pseudomonadota</taxon>
        <taxon>Gammaproteobacteria</taxon>
        <taxon>Vibrionales</taxon>
        <taxon>Vibrionaceae</taxon>
        <taxon>Vibrio</taxon>
    </lineage>
</organism>
<dbReference type="InterPro" id="IPR027417">
    <property type="entry name" value="P-loop_NTPase"/>
</dbReference>
<dbReference type="SUPFAM" id="SSF52540">
    <property type="entry name" value="P-loop containing nucleoside triphosphate hydrolases"/>
    <property type="match status" value="1"/>
</dbReference>
<protein>
    <submittedName>
        <fullName evidence="2">KAP family P-loop domain protein</fullName>
    </submittedName>
</protein>
<name>A0A1M7YP44_9VIBR</name>